<dbReference type="Proteomes" id="UP001303473">
    <property type="component" value="Unassembled WGS sequence"/>
</dbReference>
<accession>A0AAN6N5U3</accession>
<gene>
    <name evidence="1" type="ORF">QBC46DRAFT_262516</name>
</gene>
<protein>
    <submittedName>
        <fullName evidence="1">Uncharacterized protein</fullName>
    </submittedName>
</protein>
<dbReference type="AlphaFoldDB" id="A0AAN6N5U3"/>
<evidence type="ECO:0000313" key="1">
    <source>
        <dbReference type="EMBL" id="KAK3939730.1"/>
    </source>
</evidence>
<sequence>MSLKLEDFIAEGENFNWSIQPFANTMQGMIDTGFHVWGFVIYRCVYGDDEAWQRYMKYFEEDVIEGLKRRGEANLMRLIGHLHTPQYAKWTVMEDREALGGASINAVCEKFVEWRDEHAVEHEEHWVRRMIPCVCGVHCVRWAR</sequence>
<organism evidence="1 2">
    <name type="scientific">Diplogelasinospora grovesii</name>
    <dbReference type="NCBI Taxonomy" id="303347"/>
    <lineage>
        <taxon>Eukaryota</taxon>
        <taxon>Fungi</taxon>
        <taxon>Dikarya</taxon>
        <taxon>Ascomycota</taxon>
        <taxon>Pezizomycotina</taxon>
        <taxon>Sordariomycetes</taxon>
        <taxon>Sordariomycetidae</taxon>
        <taxon>Sordariales</taxon>
        <taxon>Diplogelasinosporaceae</taxon>
        <taxon>Diplogelasinospora</taxon>
    </lineage>
</organism>
<comment type="caution">
    <text evidence="1">The sequence shown here is derived from an EMBL/GenBank/DDBJ whole genome shotgun (WGS) entry which is preliminary data.</text>
</comment>
<keyword evidence="2" id="KW-1185">Reference proteome</keyword>
<reference evidence="2" key="1">
    <citation type="journal article" date="2023" name="Mol. Phylogenet. Evol.">
        <title>Genome-scale phylogeny and comparative genomics of the fungal order Sordariales.</title>
        <authorList>
            <person name="Hensen N."/>
            <person name="Bonometti L."/>
            <person name="Westerberg I."/>
            <person name="Brannstrom I.O."/>
            <person name="Guillou S."/>
            <person name="Cros-Aarteil S."/>
            <person name="Calhoun S."/>
            <person name="Haridas S."/>
            <person name="Kuo A."/>
            <person name="Mondo S."/>
            <person name="Pangilinan J."/>
            <person name="Riley R."/>
            <person name="LaButti K."/>
            <person name="Andreopoulos B."/>
            <person name="Lipzen A."/>
            <person name="Chen C."/>
            <person name="Yan M."/>
            <person name="Daum C."/>
            <person name="Ng V."/>
            <person name="Clum A."/>
            <person name="Steindorff A."/>
            <person name="Ohm R.A."/>
            <person name="Martin F."/>
            <person name="Silar P."/>
            <person name="Natvig D.O."/>
            <person name="Lalanne C."/>
            <person name="Gautier V."/>
            <person name="Ament-Velasquez S.L."/>
            <person name="Kruys A."/>
            <person name="Hutchinson M.I."/>
            <person name="Powell A.J."/>
            <person name="Barry K."/>
            <person name="Miller A.N."/>
            <person name="Grigoriev I.V."/>
            <person name="Debuchy R."/>
            <person name="Gladieux P."/>
            <person name="Hiltunen Thoren M."/>
            <person name="Johannesson H."/>
        </authorList>
    </citation>
    <scope>NUCLEOTIDE SEQUENCE [LARGE SCALE GENOMIC DNA]</scope>
    <source>
        <strain evidence="2">CBS 340.73</strain>
    </source>
</reference>
<proteinExistence type="predicted"/>
<evidence type="ECO:0000313" key="2">
    <source>
        <dbReference type="Proteomes" id="UP001303473"/>
    </source>
</evidence>
<name>A0AAN6N5U3_9PEZI</name>
<dbReference type="EMBL" id="MU853806">
    <property type="protein sequence ID" value="KAK3939730.1"/>
    <property type="molecule type" value="Genomic_DNA"/>
</dbReference>